<accession>A0A9P4U1M3</accession>
<keyword evidence="2" id="KW-1185">Reference proteome</keyword>
<name>A0A9P4U1M3_9PEZI</name>
<evidence type="ECO:0000313" key="2">
    <source>
        <dbReference type="Proteomes" id="UP000800235"/>
    </source>
</evidence>
<evidence type="ECO:0000313" key="1">
    <source>
        <dbReference type="EMBL" id="KAF2434000.1"/>
    </source>
</evidence>
<dbReference type="OrthoDB" id="3798384at2759"/>
<dbReference type="Proteomes" id="UP000800235">
    <property type="component" value="Unassembled WGS sequence"/>
</dbReference>
<dbReference type="AlphaFoldDB" id="A0A9P4U1M3"/>
<proteinExistence type="predicted"/>
<protein>
    <submittedName>
        <fullName evidence="1">Uncharacterized protein</fullName>
    </submittedName>
</protein>
<organism evidence="1 2">
    <name type="scientific">Tothia fuscella</name>
    <dbReference type="NCBI Taxonomy" id="1048955"/>
    <lineage>
        <taxon>Eukaryota</taxon>
        <taxon>Fungi</taxon>
        <taxon>Dikarya</taxon>
        <taxon>Ascomycota</taxon>
        <taxon>Pezizomycotina</taxon>
        <taxon>Dothideomycetes</taxon>
        <taxon>Pleosporomycetidae</taxon>
        <taxon>Venturiales</taxon>
        <taxon>Cylindrosympodiaceae</taxon>
        <taxon>Tothia</taxon>
    </lineage>
</organism>
<gene>
    <name evidence="1" type="ORF">EJ08DRAFT_694030</name>
</gene>
<sequence>MAKTLAAITRSYESILVDIQAQGEDLEAFELSVLDYIHTKSSEPALLFRAQKHPRASKPSFAPAIAVPFDFDFKRTSPIHIIAILLAEHLTKTQTESKTGRKVKTCFMSISPILEWTLHTTAQKSKEIKEEEVAGLAIFDVKKLKQAPNTIVFRVSDFLDFMTSEGRDNYISKEVYRWVQNCDKYVAIGKKFDSSMVGWITWQELSHPSASILSPDFKKAFTLKLYRKWVQEQHIRLDLLCQNIVAFGKLLAGPQDELVPSLLESILKPGIQFWGYRIDSDNDIVTRKIFELYDELGTEKLSGR</sequence>
<dbReference type="EMBL" id="MU007018">
    <property type="protein sequence ID" value="KAF2434000.1"/>
    <property type="molecule type" value="Genomic_DNA"/>
</dbReference>
<comment type="caution">
    <text evidence="1">The sequence shown here is derived from an EMBL/GenBank/DDBJ whole genome shotgun (WGS) entry which is preliminary data.</text>
</comment>
<reference evidence="1" key="1">
    <citation type="journal article" date="2020" name="Stud. Mycol.">
        <title>101 Dothideomycetes genomes: a test case for predicting lifestyles and emergence of pathogens.</title>
        <authorList>
            <person name="Haridas S."/>
            <person name="Albert R."/>
            <person name="Binder M."/>
            <person name="Bloem J."/>
            <person name="Labutti K."/>
            <person name="Salamov A."/>
            <person name="Andreopoulos B."/>
            <person name="Baker S."/>
            <person name="Barry K."/>
            <person name="Bills G."/>
            <person name="Bluhm B."/>
            <person name="Cannon C."/>
            <person name="Castanera R."/>
            <person name="Culley D."/>
            <person name="Daum C."/>
            <person name="Ezra D."/>
            <person name="Gonzalez J."/>
            <person name="Henrissat B."/>
            <person name="Kuo A."/>
            <person name="Liang C."/>
            <person name="Lipzen A."/>
            <person name="Lutzoni F."/>
            <person name="Magnuson J."/>
            <person name="Mondo S."/>
            <person name="Nolan M."/>
            <person name="Ohm R."/>
            <person name="Pangilinan J."/>
            <person name="Park H.-J."/>
            <person name="Ramirez L."/>
            <person name="Alfaro M."/>
            <person name="Sun H."/>
            <person name="Tritt A."/>
            <person name="Yoshinaga Y."/>
            <person name="Zwiers L.-H."/>
            <person name="Turgeon B."/>
            <person name="Goodwin S."/>
            <person name="Spatafora J."/>
            <person name="Crous P."/>
            <person name="Grigoriev I."/>
        </authorList>
    </citation>
    <scope>NUCLEOTIDE SEQUENCE</scope>
    <source>
        <strain evidence="1">CBS 130266</strain>
    </source>
</reference>